<accession>A0A1H8AL00</accession>
<dbReference type="Proteomes" id="UP000198553">
    <property type="component" value="Unassembled WGS sequence"/>
</dbReference>
<sequence>MTKKRIFTAALAATLVLPSFLVSAAANESTQKAEFAAKDEVVYATLSPTGKQQEIYVVNIFDVLEAGEIVDYGPYSSLKNLTDLSELEHTGNKVEIPASEGKFYYQGNMDEALPWDIAISYQLDGKKISPEELAGKEGHLEVRIRTSANEKLDPVFFENYLLQVSLVLNPDIYSNIVISDDGMVANAGKNKQVTFTVMPENDGDLSLEADVVDFELQGIEISAVPSSMSIDAPETGEMIKDMKSLTDAIGQVNDGVAEFKNGVSQLNSGVADLKNGSKQYQNGMAEISGASSELVNASASINGALEAISKGISENADQIDLSLLEDLNELKEIEDLPTGLTQVGTGLQEMANELRKLRGSYSDAYASIEKALEAIPEYTVTEEEIQKLYEVGADRAVVDRLVETHRAALKAKETYESVKQSFADVDTQLAEIIGFINNTGEKMVSIAEGFSSSLDGIDVLGSFEQLQEGLATMSSNYSQFHSGLVSYTNGVSQLSGSYNQLHSGIEELSGGTNELENGAGDLHAGTNELYESTNNLPEQMVEEIDKMIAEYDKSDFEAVSFVSDKNEKVNSVQFVIKTESITIEEQETKEKAAEEEKGFWARLMDLFN</sequence>
<gene>
    <name evidence="2" type="ORF">SAMN05192533_10558</name>
</gene>
<dbReference type="EMBL" id="FOBW01000005">
    <property type="protein sequence ID" value="SEM71311.1"/>
    <property type="molecule type" value="Genomic_DNA"/>
</dbReference>
<keyword evidence="1" id="KW-0732">Signal</keyword>
<evidence type="ECO:0000313" key="3">
    <source>
        <dbReference type="Proteomes" id="UP000198553"/>
    </source>
</evidence>
<feature type="chain" id="PRO_5038595346" evidence="1">
    <location>
        <begin position="25"/>
        <end position="608"/>
    </location>
</feature>
<name>A0A1H8AL00_9BACI</name>
<evidence type="ECO:0000256" key="1">
    <source>
        <dbReference type="SAM" id="SignalP"/>
    </source>
</evidence>
<reference evidence="3" key="1">
    <citation type="submission" date="2016-10" db="EMBL/GenBank/DDBJ databases">
        <authorList>
            <person name="Varghese N."/>
            <person name="Submissions S."/>
        </authorList>
    </citation>
    <scope>NUCLEOTIDE SEQUENCE [LARGE SCALE GENOMIC DNA]</scope>
    <source>
        <strain evidence="3">B48,IBRC-M 10115,DSM 25386,CECT 8001</strain>
    </source>
</reference>
<dbReference type="AlphaFoldDB" id="A0A1H8AL00"/>
<keyword evidence="3" id="KW-1185">Reference proteome</keyword>
<dbReference type="Gene3D" id="1.10.287.950">
    <property type="entry name" value="Methyl-accepting chemotaxis protein"/>
    <property type="match status" value="2"/>
</dbReference>
<proteinExistence type="predicted"/>
<dbReference type="RefSeq" id="WP_342028065.1">
    <property type="nucleotide sequence ID" value="NZ_FOBW01000005.1"/>
</dbReference>
<feature type="signal peptide" evidence="1">
    <location>
        <begin position="1"/>
        <end position="24"/>
    </location>
</feature>
<dbReference type="SUPFAM" id="SSF58104">
    <property type="entry name" value="Methyl-accepting chemotaxis protein (MCP) signaling domain"/>
    <property type="match status" value="1"/>
</dbReference>
<organism evidence="2 3">
    <name type="scientific">Mesobacillus persicus</name>
    <dbReference type="NCBI Taxonomy" id="930146"/>
    <lineage>
        <taxon>Bacteria</taxon>
        <taxon>Bacillati</taxon>
        <taxon>Bacillota</taxon>
        <taxon>Bacilli</taxon>
        <taxon>Bacillales</taxon>
        <taxon>Bacillaceae</taxon>
        <taxon>Mesobacillus</taxon>
    </lineage>
</organism>
<dbReference type="InterPro" id="IPR023908">
    <property type="entry name" value="xxxLxxG_rpt"/>
</dbReference>
<dbReference type="STRING" id="930146.SAMN05192533_10558"/>
<protein>
    <submittedName>
        <fullName evidence="2">X-X-X-Leu-X-X-Gly heptad repeat-containing protein</fullName>
    </submittedName>
</protein>
<evidence type="ECO:0000313" key="2">
    <source>
        <dbReference type="EMBL" id="SEM71311.1"/>
    </source>
</evidence>
<dbReference type="NCBIfam" id="TIGR03057">
    <property type="entry name" value="xxxLxxG_by_4"/>
    <property type="match status" value="2"/>
</dbReference>